<name>R0JW63_EXST2</name>
<evidence type="ECO:0000313" key="4">
    <source>
        <dbReference type="Proteomes" id="UP000016935"/>
    </source>
</evidence>
<dbReference type="HOGENOM" id="CLU_2211607_0_0_1"/>
<feature type="transmembrane region" description="Helical" evidence="2">
    <location>
        <begin position="82"/>
        <end position="104"/>
    </location>
</feature>
<feature type="compositionally biased region" description="Low complexity" evidence="1">
    <location>
        <begin position="1"/>
        <end position="22"/>
    </location>
</feature>
<protein>
    <submittedName>
        <fullName evidence="3">Uncharacterized protein</fullName>
    </submittedName>
</protein>
<keyword evidence="2" id="KW-0812">Transmembrane</keyword>
<dbReference type="EMBL" id="KB908866">
    <property type="protein sequence ID" value="EOA81729.1"/>
    <property type="molecule type" value="Genomic_DNA"/>
</dbReference>
<evidence type="ECO:0000256" key="2">
    <source>
        <dbReference type="SAM" id="Phobius"/>
    </source>
</evidence>
<evidence type="ECO:0000256" key="1">
    <source>
        <dbReference type="SAM" id="MobiDB-lite"/>
    </source>
</evidence>
<organism evidence="3 4">
    <name type="scientific">Exserohilum turcicum (strain 28A)</name>
    <name type="common">Northern leaf blight fungus</name>
    <name type="synonym">Setosphaeria turcica</name>
    <dbReference type="NCBI Taxonomy" id="671987"/>
    <lineage>
        <taxon>Eukaryota</taxon>
        <taxon>Fungi</taxon>
        <taxon>Dikarya</taxon>
        <taxon>Ascomycota</taxon>
        <taxon>Pezizomycotina</taxon>
        <taxon>Dothideomycetes</taxon>
        <taxon>Pleosporomycetidae</taxon>
        <taxon>Pleosporales</taxon>
        <taxon>Pleosporineae</taxon>
        <taxon>Pleosporaceae</taxon>
        <taxon>Exserohilum</taxon>
    </lineage>
</organism>
<gene>
    <name evidence="3" type="ORF">SETTUDRAFT_166101</name>
</gene>
<reference evidence="3 4" key="2">
    <citation type="journal article" date="2013" name="PLoS Genet.">
        <title>Comparative genome structure, secondary metabolite, and effector coding capacity across Cochliobolus pathogens.</title>
        <authorList>
            <person name="Condon B.J."/>
            <person name="Leng Y."/>
            <person name="Wu D."/>
            <person name="Bushley K.E."/>
            <person name="Ohm R.A."/>
            <person name="Otillar R."/>
            <person name="Martin J."/>
            <person name="Schackwitz W."/>
            <person name="Grimwood J."/>
            <person name="MohdZainudin N."/>
            <person name="Xue C."/>
            <person name="Wang R."/>
            <person name="Manning V.A."/>
            <person name="Dhillon B."/>
            <person name="Tu Z.J."/>
            <person name="Steffenson B.J."/>
            <person name="Salamov A."/>
            <person name="Sun H."/>
            <person name="Lowry S."/>
            <person name="LaButti K."/>
            <person name="Han J."/>
            <person name="Copeland A."/>
            <person name="Lindquist E."/>
            <person name="Barry K."/>
            <person name="Schmutz J."/>
            <person name="Baker S.E."/>
            <person name="Ciuffetti L.M."/>
            <person name="Grigoriev I.V."/>
            <person name="Zhong S."/>
            <person name="Turgeon B.G."/>
        </authorList>
    </citation>
    <scope>NUCLEOTIDE SEQUENCE [LARGE SCALE GENOMIC DNA]</scope>
    <source>
        <strain evidence="4">28A</strain>
    </source>
</reference>
<dbReference type="Proteomes" id="UP000016935">
    <property type="component" value="Unassembled WGS sequence"/>
</dbReference>
<dbReference type="GeneID" id="19399696"/>
<reference evidence="3 4" key="1">
    <citation type="journal article" date="2012" name="PLoS Pathog.">
        <title>Diverse lifestyles and strategies of plant pathogenesis encoded in the genomes of eighteen Dothideomycetes fungi.</title>
        <authorList>
            <person name="Ohm R.A."/>
            <person name="Feau N."/>
            <person name="Henrissat B."/>
            <person name="Schoch C.L."/>
            <person name="Horwitz B.A."/>
            <person name="Barry K.W."/>
            <person name="Condon B.J."/>
            <person name="Copeland A.C."/>
            <person name="Dhillon B."/>
            <person name="Glaser F."/>
            <person name="Hesse C.N."/>
            <person name="Kosti I."/>
            <person name="LaButti K."/>
            <person name="Lindquist E.A."/>
            <person name="Lucas S."/>
            <person name="Salamov A.A."/>
            <person name="Bradshaw R.E."/>
            <person name="Ciuffetti L."/>
            <person name="Hamelin R.C."/>
            <person name="Kema G.H.J."/>
            <person name="Lawrence C."/>
            <person name="Scott J.A."/>
            <person name="Spatafora J.W."/>
            <person name="Turgeon B.G."/>
            <person name="de Wit P.J.G.M."/>
            <person name="Zhong S."/>
            <person name="Goodwin S.B."/>
            <person name="Grigoriev I.V."/>
        </authorList>
    </citation>
    <scope>NUCLEOTIDE SEQUENCE [LARGE SCALE GENOMIC DNA]</scope>
    <source>
        <strain evidence="4">28A</strain>
    </source>
</reference>
<keyword evidence="2" id="KW-0472">Membrane</keyword>
<proteinExistence type="predicted"/>
<keyword evidence="4" id="KW-1185">Reference proteome</keyword>
<accession>R0JW63</accession>
<dbReference type="AlphaFoldDB" id="R0JW63"/>
<sequence length="107" mass="11358">MAISSTPTLSSVQQSSSPQPSLDMGGVSRADDACAEAWLLEHAPAETSFRRPAQHPAVHIPGGFSQLAAHAQTPRHHVFSRWLAVCLGASLAEFWFAICCAAMTSTP</sequence>
<keyword evidence="2" id="KW-1133">Transmembrane helix</keyword>
<dbReference type="RefSeq" id="XP_008031108.1">
    <property type="nucleotide sequence ID" value="XM_008032917.1"/>
</dbReference>
<feature type="region of interest" description="Disordered" evidence="1">
    <location>
        <begin position="1"/>
        <end position="28"/>
    </location>
</feature>
<evidence type="ECO:0000313" key="3">
    <source>
        <dbReference type="EMBL" id="EOA81729.1"/>
    </source>
</evidence>